<dbReference type="HOGENOM" id="CLU_2793457_0_0_1"/>
<dbReference type="InParanoid" id="A0A0C2SM59"/>
<keyword evidence="2" id="KW-1185">Reference proteome</keyword>
<reference evidence="1 2" key="1">
    <citation type="submission" date="2014-04" db="EMBL/GenBank/DDBJ databases">
        <title>Evolutionary Origins and Diversification of the Mycorrhizal Mutualists.</title>
        <authorList>
            <consortium name="DOE Joint Genome Institute"/>
            <consortium name="Mycorrhizal Genomics Consortium"/>
            <person name="Kohler A."/>
            <person name="Kuo A."/>
            <person name="Nagy L.G."/>
            <person name="Floudas D."/>
            <person name="Copeland A."/>
            <person name="Barry K.W."/>
            <person name="Cichocki N."/>
            <person name="Veneault-Fourrey C."/>
            <person name="LaButti K."/>
            <person name="Lindquist E.A."/>
            <person name="Lipzen A."/>
            <person name="Lundell T."/>
            <person name="Morin E."/>
            <person name="Murat C."/>
            <person name="Riley R."/>
            <person name="Ohm R."/>
            <person name="Sun H."/>
            <person name="Tunlid A."/>
            <person name="Henrissat B."/>
            <person name="Grigoriev I.V."/>
            <person name="Hibbett D.S."/>
            <person name="Martin F."/>
        </authorList>
    </citation>
    <scope>NUCLEOTIDE SEQUENCE [LARGE SCALE GENOMIC DNA]</scope>
    <source>
        <strain evidence="1 2">Koide BX008</strain>
    </source>
</reference>
<name>A0A0C2SM59_AMAMK</name>
<protein>
    <submittedName>
        <fullName evidence="1">Uncharacterized protein</fullName>
    </submittedName>
</protein>
<evidence type="ECO:0000313" key="1">
    <source>
        <dbReference type="EMBL" id="KIL55004.1"/>
    </source>
</evidence>
<evidence type="ECO:0000313" key="2">
    <source>
        <dbReference type="Proteomes" id="UP000054549"/>
    </source>
</evidence>
<dbReference type="Proteomes" id="UP000054549">
    <property type="component" value="Unassembled WGS sequence"/>
</dbReference>
<dbReference type="EMBL" id="KN818582">
    <property type="protein sequence ID" value="KIL55004.1"/>
    <property type="molecule type" value="Genomic_DNA"/>
</dbReference>
<sequence length="68" mass="7143">MPSTAAAIADAINNGYDILLNTPEPTTPVSEPVIPPLPDTPETTEPFAAFEDASSDERSKTMALLPSD</sequence>
<accession>A0A0C2SM59</accession>
<organism evidence="1 2">
    <name type="scientific">Amanita muscaria (strain Koide BX008)</name>
    <dbReference type="NCBI Taxonomy" id="946122"/>
    <lineage>
        <taxon>Eukaryota</taxon>
        <taxon>Fungi</taxon>
        <taxon>Dikarya</taxon>
        <taxon>Basidiomycota</taxon>
        <taxon>Agaricomycotina</taxon>
        <taxon>Agaricomycetes</taxon>
        <taxon>Agaricomycetidae</taxon>
        <taxon>Agaricales</taxon>
        <taxon>Pluteineae</taxon>
        <taxon>Amanitaceae</taxon>
        <taxon>Amanita</taxon>
    </lineage>
</organism>
<gene>
    <name evidence="1" type="ORF">M378DRAFT_18335</name>
</gene>
<dbReference type="AlphaFoldDB" id="A0A0C2SM59"/>
<proteinExistence type="predicted"/>